<keyword evidence="5" id="KW-1185">Reference proteome</keyword>
<dbReference type="InterPro" id="IPR052750">
    <property type="entry name" value="GH18_Chitinase"/>
</dbReference>
<dbReference type="InterPro" id="IPR003305">
    <property type="entry name" value="CenC_carb-bd"/>
</dbReference>
<dbReference type="GO" id="GO:0005975">
    <property type="term" value="P:carbohydrate metabolic process"/>
    <property type="evidence" value="ECO:0007669"/>
    <property type="project" value="InterPro"/>
</dbReference>
<dbReference type="CDD" id="cd06543">
    <property type="entry name" value="GH18_PF-ChiA-like"/>
    <property type="match status" value="1"/>
</dbReference>
<dbReference type="RefSeq" id="WP_116179613.1">
    <property type="nucleotide sequence ID" value="NZ_CP144375.1"/>
</dbReference>
<dbReference type="Pfam" id="PF02018">
    <property type="entry name" value="CBM_4_9"/>
    <property type="match status" value="1"/>
</dbReference>
<evidence type="ECO:0000313" key="4">
    <source>
        <dbReference type="EMBL" id="REH36328.1"/>
    </source>
</evidence>
<dbReference type="EMBL" id="QUNO01000016">
    <property type="protein sequence ID" value="REH36328.1"/>
    <property type="molecule type" value="Genomic_DNA"/>
</dbReference>
<dbReference type="Proteomes" id="UP000256269">
    <property type="component" value="Unassembled WGS sequence"/>
</dbReference>
<dbReference type="InterPro" id="IPR017853">
    <property type="entry name" value="GH"/>
</dbReference>
<dbReference type="OrthoDB" id="99456at2"/>
<dbReference type="InterPro" id="IPR001223">
    <property type="entry name" value="Glyco_hydro18_cat"/>
</dbReference>
<dbReference type="AlphaFoldDB" id="A0A3E0H0I4"/>
<dbReference type="Gene3D" id="3.20.20.80">
    <property type="entry name" value="Glycosidases"/>
    <property type="match status" value="1"/>
</dbReference>
<evidence type="ECO:0000313" key="5">
    <source>
        <dbReference type="Proteomes" id="UP000256269"/>
    </source>
</evidence>
<evidence type="ECO:0000259" key="3">
    <source>
        <dbReference type="PROSITE" id="PS51910"/>
    </source>
</evidence>
<protein>
    <submittedName>
        <fullName evidence="4">Glycosyl hydrolase family 18 (Putative chitinase)</fullName>
    </submittedName>
</protein>
<feature type="signal peptide" evidence="2">
    <location>
        <begin position="1"/>
        <end position="26"/>
    </location>
</feature>
<feature type="chain" id="PRO_5017692758" evidence="2">
    <location>
        <begin position="27"/>
        <end position="588"/>
    </location>
</feature>
<comment type="caution">
    <text evidence="4">The sequence shown here is derived from an EMBL/GenBank/DDBJ whole genome shotgun (WGS) entry which is preliminary data.</text>
</comment>
<dbReference type="GO" id="GO:0016798">
    <property type="term" value="F:hydrolase activity, acting on glycosyl bonds"/>
    <property type="evidence" value="ECO:0007669"/>
    <property type="project" value="InterPro"/>
</dbReference>
<accession>A0A3E0H0I4</accession>
<name>A0A3E0H0I4_9PSEU</name>
<dbReference type="Pfam" id="PF00704">
    <property type="entry name" value="Glyco_hydro_18"/>
    <property type="match status" value="1"/>
</dbReference>
<dbReference type="SUPFAM" id="SSF51445">
    <property type="entry name" value="(Trans)glycosidases"/>
    <property type="match status" value="1"/>
</dbReference>
<proteinExistence type="predicted"/>
<dbReference type="Gene3D" id="2.60.120.260">
    <property type="entry name" value="Galactose-binding domain-like"/>
    <property type="match status" value="1"/>
</dbReference>
<sequence length="588" mass="59663">MRLRTALLSAAVVAASVSGLVASADAATTPKATPLPTHVFAPYFETYQSGQSPSGIAKQAGVKYLTLAFLQTASQGSCTLLWDGTTAIGGGSYGTEIAALQAAGGDAIPSLGGYTADTTNTELADSCTDVSKIAAGFESLITTYNISRIDLDVEADSLNNQAGIDRRNKAIKMTEDWAAANGRTIQFSYTLPTLPTGLDTGLGVLQNAVQNQARVDVVNLMTFDYYDNQQHNMATDTETAVAGLVNQIAPLYPGKSQAQLYAMVGVTEMPGRDDYGSSGETGPPEIFTVANASTVLSWAQSKGINTLSFWALQRDNGGCNGTPGNDLCSGISQNTWDFSHTFEPFTSGSTPPPPTNDFSVAVTPGSAAVNPGAGATASVKTAVTSGSAVNVALSVSGAPAGVTASVSPTSVSAGGTATLSVSTTSSATPGSYPLTITGTSGSTSHSATFTLTVNGTTPPPPPGAIVNPGLETGSLSPWTCQAGGAVVGTPVHGGSHALSVAATDSQTGECDQTITVSPNASHKLTVWVRGNFAYAGVKGGASGETWTSSAGYTQLTIPFTTGASGTVTVYVHGWYAQGTVYADDFAVS</sequence>
<gene>
    <name evidence="4" type="ORF">BCF44_116197</name>
</gene>
<organism evidence="4 5">
    <name type="scientific">Kutzneria buriramensis</name>
    <dbReference type="NCBI Taxonomy" id="1045776"/>
    <lineage>
        <taxon>Bacteria</taxon>
        <taxon>Bacillati</taxon>
        <taxon>Actinomycetota</taxon>
        <taxon>Actinomycetes</taxon>
        <taxon>Pseudonocardiales</taxon>
        <taxon>Pseudonocardiaceae</taxon>
        <taxon>Kutzneria</taxon>
    </lineage>
</organism>
<keyword evidence="2" id="KW-0732">Signal</keyword>
<feature type="domain" description="GH18" evidence="3">
    <location>
        <begin position="38"/>
        <end position="349"/>
    </location>
</feature>
<reference evidence="4 5" key="1">
    <citation type="submission" date="2018-08" db="EMBL/GenBank/DDBJ databases">
        <title>Genomic Encyclopedia of Archaeal and Bacterial Type Strains, Phase II (KMG-II): from individual species to whole genera.</title>
        <authorList>
            <person name="Goeker M."/>
        </authorList>
    </citation>
    <scope>NUCLEOTIDE SEQUENCE [LARGE SCALE GENOMIC DNA]</scope>
    <source>
        <strain evidence="4 5">DSM 45791</strain>
    </source>
</reference>
<dbReference type="PANTHER" id="PTHR42976:SF1">
    <property type="entry name" value="GH18 DOMAIN-CONTAINING PROTEIN-RELATED"/>
    <property type="match status" value="1"/>
</dbReference>
<dbReference type="PANTHER" id="PTHR42976">
    <property type="entry name" value="BIFUNCTIONAL CHITINASE/LYSOZYME-RELATED"/>
    <property type="match status" value="1"/>
</dbReference>
<dbReference type="PROSITE" id="PS51910">
    <property type="entry name" value="GH18_2"/>
    <property type="match status" value="1"/>
</dbReference>
<evidence type="ECO:0000256" key="1">
    <source>
        <dbReference type="ARBA" id="ARBA00022801"/>
    </source>
</evidence>
<evidence type="ECO:0000256" key="2">
    <source>
        <dbReference type="SAM" id="SignalP"/>
    </source>
</evidence>
<keyword evidence="1 4" id="KW-0378">Hydrolase</keyword>